<evidence type="ECO:0000256" key="7">
    <source>
        <dbReference type="SAM" id="MobiDB-lite"/>
    </source>
</evidence>
<dbReference type="Gene3D" id="3.30.66.10">
    <property type="entry name" value="DNA topoisomerase I domain"/>
    <property type="match status" value="1"/>
</dbReference>
<evidence type="ECO:0000256" key="1">
    <source>
        <dbReference type="ARBA" id="ARBA00000213"/>
    </source>
</evidence>
<dbReference type="RefSeq" id="WP_377005082.1">
    <property type="nucleotide sequence ID" value="NZ_JBHSGG010000034.1"/>
</dbReference>
<dbReference type="PRINTS" id="PR00416">
    <property type="entry name" value="EUTPISMRASEI"/>
</dbReference>
<dbReference type="EC" id="5.6.2.1" evidence="3"/>
<evidence type="ECO:0000313" key="11">
    <source>
        <dbReference type="Proteomes" id="UP001595892"/>
    </source>
</evidence>
<feature type="region of interest" description="Disordered" evidence="7">
    <location>
        <begin position="360"/>
        <end position="390"/>
    </location>
</feature>
<evidence type="ECO:0000256" key="5">
    <source>
        <dbReference type="ARBA" id="ARBA00023125"/>
    </source>
</evidence>
<protein>
    <recommendedName>
        <fullName evidence="3">DNA topoisomerase</fullName>
        <ecNumber evidence="3">5.6.2.1</ecNumber>
    </recommendedName>
</protein>
<feature type="domain" description="DNA topoisomerase IB N-terminal" evidence="9">
    <location>
        <begin position="48"/>
        <end position="96"/>
    </location>
</feature>
<evidence type="ECO:0000256" key="3">
    <source>
        <dbReference type="ARBA" id="ARBA00012891"/>
    </source>
</evidence>
<dbReference type="InterPro" id="IPR014711">
    <property type="entry name" value="TopoI_cat_a-hlx-sub_euk"/>
</dbReference>
<evidence type="ECO:0000259" key="9">
    <source>
        <dbReference type="Pfam" id="PF21338"/>
    </source>
</evidence>
<keyword evidence="6" id="KW-0413">Isomerase</keyword>
<dbReference type="InterPro" id="IPR013500">
    <property type="entry name" value="TopoI_cat_euk"/>
</dbReference>
<evidence type="ECO:0000313" key="10">
    <source>
        <dbReference type="EMBL" id="MFC4729014.1"/>
    </source>
</evidence>
<keyword evidence="11" id="KW-1185">Reference proteome</keyword>
<dbReference type="InterPro" id="IPR035447">
    <property type="entry name" value="DNA_topo_I_N_sf"/>
</dbReference>
<dbReference type="Gene3D" id="1.10.132.120">
    <property type="match status" value="1"/>
</dbReference>
<dbReference type="Gene3D" id="3.90.15.10">
    <property type="entry name" value="Topoisomerase I, Chain A, domain 3"/>
    <property type="match status" value="1"/>
</dbReference>
<evidence type="ECO:0000259" key="8">
    <source>
        <dbReference type="Pfam" id="PF01028"/>
    </source>
</evidence>
<gene>
    <name evidence="10" type="ORF">ACFO3Q_12640</name>
</gene>
<dbReference type="InterPro" id="IPR001631">
    <property type="entry name" value="TopoI"/>
</dbReference>
<sequence length="390" mass="43568">MAARTRIDPADTAAEARAGEIAGQLEQAGLIYVSDREPGFTRRRAGKGFSYRDTAGRPLRDPEVLARIRALAIPPAYTGVWICPKANGHLQATGRDARGRKQYRYHPRWCEIRDLDKYGRLIAFGEALPRLRRRLRRDLALPGLPREKVLAVVVTLLAETLARVGNVEYARENRSYGLTTLRHRHVQFLRAGRVRLKFRGKSGLEHEIAIDDARLARVMHRCQQLPGQDLFQYLDDEGQRHPIDSGMVNDYLRDAMGGDFTAKDFRTWGGTLRALSVLAATPVPEVGGERAIASTLAAAVKQVACELRNTPAVCRKSYIHPAVLEGWREAVIGDFPTGSRQQEKFLLGYLRGRLRAQRRAQRQARAGDARPRRVAPPERAAAPPRRAAGA</sequence>
<dbReference type="Pfam" id="PF01028">
    <property type="entry name" value="Topoisom_I"/>
    <property type="match status" value="1"/>
</dbReference>
<dbReference type="SUPFAM" id="SSF55869">
    <property type="entry name" value="DNA topoisomerase I domain"/>
    <property type="match status" value="1"/>
</dbReference>
<keyword evidence="5" id="KW-0238">DNA-binding</keyword>
<proteinExistence type="inferred from homology"/>
<comment type="similarity">
    <text evidence="2">Belongs to the type IB topoisomerase family.</text>
</comment>
<evidence type="ECO:0000256" key="2">
    <source>
        <dbReference type="ARBA" id="ARBA00006645"/>
    </source>
</evidence>
<dbReference type="Pfam" id="PF21338">
    <property type="entry name" value="Top1B_N_bact"/>
    <property type="match status" value="1"/>
</dbReference>
<dbReference type="EMBL" id="JBHSGG010000034">
    <property type="protein sequence ID" value="MFC4729014.1"/>
    <property type="molecule type" value="Genomic_DNA"/>
</dbReference>
<dbReference type="InterPro" id="IPR011010">
    <property type="entry name" value="DNA_brk_join_enz"/>
</dbReference>
<organism evidence="10 11">
    <name type="scientific">Coralloluteibacterium thermophilum</name>
    <dbReference type="NCBI Taxonomy" id="2707049"/>
    <lineage>
        <taxon>Bacteria</taxon>
        <taxon>Pseudomonadati</taxon>
        <taxon>Pseudomonadota</taxon>
        <taxon>Gammaproteobacteria</taxon>
        <taxon>Lysobacterales</taxon>
        <taxon>Lysobacteraceae</taxon>
        <taxon>Coralloluteibacterium</taxon>
    </lineage>
</organism>
<comment type="caution">
    <text evidence="10">The sequence shown here is derived from an EMBL/GenBank/DDBJ whole genome shotgun (WGS) entry which is preliminary data.</text>
</comment>
<evidence type="ECO:0000256" key="6">
    <source>
        <dbReference type="ARBA" id="ARBA00023235"/>
    </source>
</evidence>
<dbReference type="InterPro" id="IPR049331">
    <property type="entry name" value="Top1B_N_bact"/>
</dbReference>
<accession>A0ABV9NN25</accession>
<feature type="compositionally biased region" description="Low complexity" evidence="7">
    <location>
        <begin position="377"/>
        <end position="390"/>
    </location>
</feature>
<evidence type="ECO:0000256" key="4">
    <source>
        <dbReference type="ARBA" id="ARBA00023029"/>
    </source>
</evidence>
<keyword evidence="4" id="KW-0799">Topoisomerase</keyword>
<dbReference type="Proteomes" id="UP001595892">
    <property type="component" value="Unassembled WGS sequence"/>
</dbReference>
<feature type="domain" description="DNA topoisomerase I catalytic core eukaryotic-type" evidence="8">
    <location>
        <begin position="113"/>
        <end position="325"/>
    </location>
</feature>
<dbReference type="PROSITE" id="PS52038">
    <property type="entry name" value="TOPO_IB_2"/>
    <property type="match status" value="1"/>
</dbReference>
<name>A0ABV9NN25_9GAMM</name>
<reference evidence="11" key="1">
    <citation type="journal article" date="2019" name="Int. J. Syst. Evol. Microbiol.">
        <title>The Global Catalogue of Microorganisms (GCM) 10K type strain sequencing project: providing services to taxonomists for standard genome sequencing and annotation.</title>
        <authorList>
            <consortium name="The Broad Institute Genomics Platform"/>
            <consortium name="The Broad Institute Genome Sequencing Center for Infectious Disease"/>
            <person name="Wu L."/>
            <person name="Ma J."/>
        </authorList>
    </citation>
    <scope>NUCLEOTIDE SEQUENCE [LARGE SCALE GENOMIC DNA]</scope>
    <source>
        <strain evidence="11">CGMCC 1.13574</strain>
    </source>
</reference>
<dbReference type="SUPFAM" id="SSF56349">
    <property type="entry name" value="DNA breaking-rejoining enzymes"/>
    <property type="match status" value="1"/>
</dbReference>
<comment type="catalytic activity">
    <reaction evidence="1">
        <text>ATP-independent breakage of single-stranded DNA, followed by passage and rejoining.</text>
        <dbReference type="EC" id="5.6.2.1"/>
    </reaction>
</comment>